<comment type="catalytic activity">
    <reaction evidence="4">
        <text>a 2'-deoxyribonucleoside 5'-triphosphate + H2O = a 2'-deoxyribonucleoside 5'-phosphate + diphosphate + H(+)</text>
        <dbReference type="Rhea" id="RHEA:44644"/>
        <dbReference type="ChEBI" id="CHEBI:15377"/>
        <dbReference type="ChEBI" id="CHEBI:15378"/>
        <dbReference type="ChEBI" id="CHEBI:33019"/>
        <dbReference type="ChEBI" id="CHEBI:61560"/>
        <dbReference type="ChEBI" id="CHEBI:65317"/>
        <dbReference type="EC" id="3.6.1.9"/>
    </reaction>
</comment>
<keyword evidence="3 4" id="KW-0546">Nucleotide metabolism</keyword>
<dbReference type="SUPFAM" id="SSF52972">
    <property type="entry name" value="ITPase-like"/>
    <property type="match status" value="1"/>
</dbReference>
<proteinExistence type="inferred from homology"/>
<reference evidence="7 8" key="2">
    <citation type="submission" date="2016-05" db="EMBL/GenBank/DDBJ databases">
        <title>Draft genome sequences of four strains of Ehrlichia ruminantium, a tick-borne pathogen of ruminants, isolated from Zimbabwe, The Gambia and Ghana.</title>
        <authorList>
            <person name="Nakao R."/>
            <person name="Jongejan F."/>
            <person name="Sugimoto C."/>
        </authorList>
    </citation>
    <scope>NUCLEOTIDE SEQUENCE [LARGE SCALE GENOMIC DNA]</scope>
    <source>
        <strain evidence="7">Kerr Seringe</strain>
        <strain evidence="8">Pokoase 417</strain>
    </source>
</reference>
<comment type="similarity">
    <text evidence="4">Belongs to the Maf family.</text>
</comment>
<feature type="active site" description="Proton acceptor" evidence="4">
    <location>
        <position position="73"/>
    </location>
</feature>
<dbReference type="RefSeq" id="WP_065432685.1">
    <property type="nucleotide sequence ID" value="NZ_BDDL01000067.1"/>
</dbReference>
<keyword evidence="4" id="KW-0963">Cytoplasm</keyword>
<keyword evidence="2 4" id="KW-0378">Hydrolase</keyword>
<evidence type="ECO:0000313" key="5">
    <source>
        <dbReference type="EMBL" id="GAT77373.1"/>
    </source>
</evidence>
<evidence type="ECO:0000256" key="3">
    <source>
        <dbReference type="ARBA" id="ARBA00023080"/>
    </source>
</evidence>
<dbReference type="GO" id="GO:0047429">
    <property type="term" value="F:nucleoside triphosphate diphosphatase activity"/>
    <property type="evidence" value="ECO:0007669"/>
    <property type="project" value="UniProtKB-EC"/>
</dbReference>
<evidence type="ECO:0000256" key="1">
    <source>
        <dbReference type="ARBA" id="ARBA00001968"/>
    </source>
</evidence>
<dbReference type="CDD" id="cd00555">
    <property type="entry name" value="Maf"/>
    <property type="match status" value="1"/>
</dbReference>
<dbReference type="InterPro" id="IPR003697">
    <property type="entry name" value="Maf-like"/>
</dbReference>
<protein>
    <recommendedName>
        <fullName evidence="4">Nucleoside triphosphate pyrophosphatase</fullName>
        <ecNumber evidence="4">3.6.1.9</ecNumber>
    </recommendedName>
    <alternativeName>
        <fullName evidence="4">Nucleotide pyrophosphatase</fullName>
        <shortName evidence="4">Nucleotide PPase</shortName>
    </alternativeName>
</protein>
<dbReference type="Gene3D" id="3.90.950.10">
    <property type="match status" value="1"/>
</dbReference>
<accession>A0A161MPA3</accession>
<dbReference type="PIRSF" id="PIRSF006305">
    <property type="entry name" value="Maf"/>
    <property type="match status" value="1"/>
</dbReference>
<evidence type="ECO:0000313" key="8">
    <source>
        <dbReference type="Proteomes" id="UP000092731"/>
    </source>
</evidence>
<comment type="cofactor">
    <cofactor evidence="1 4">
        <name>a divalent metal cation</name>
        <dbReference type="ChEBI" id="CHEBI:60240"/>
    </cofactor>
</comment>
<dbReference type="NCBIfam" id="TIGR00172">
    <property type="entry name" value="maf"/>
    <property type="match status" value="1"/>
</dbReference>
<dbReference type="GO" id="GO:0009117">
    <property type="term" value="P:nucleotide metabolic process"/>
    <property type="evidence" value="ECO:0007669"/>
    <property type="project" value="UniProtKB-KW"/>
</dbReference>
<dbReference type="Proteomes" id="UP000092677">
    <property type="component" value="Unassembled WGS sequence"/>
</dbReference>
<dbReference type="AlphaFoldDB" id="A0A161MPA3"/>
<dbReference type="EMBL" id="BDDM01000224">
    <property type="protein sequence ID" value="GAT78492.1"/>
    <property type="molecule type" value="Genomic_DNA"/>
</dbReference>
<evidence type="ECO:0000256" key="4">
    <source>
        <dbReference type="HAMAP-Rule" id="MF_00528"/>
    </source>
</evidence>
<evidence type="ECO:0000256" key="2">
    <source>
        <dbReference type="ARBA" id="ARBA00022801"/>
    </source>
</evidence>
<comment type="catalytic activity">
    <reaction evidence="4">
        <text>a ribonucleoside 5'-triphosphate + H2O = a ribonucleoside 5'-phosphate + diphosphate + H(+)</text>
        <dbReference type="Rhea" id="RHEA:23996"/>
        <dbReference type="ChEBI" id="CHEBI:15377"/>
        <dbReference type="ChEBI" id="CHEBI:15378"/>
        <dbReference type="ChEBI" id="CHEBI:33019"/>
        <dbReference type="ChEBI" id="CHEBI:58043"/>
        <dbReference type="ChEBI" id="CHEBI:61557"/>
        <dbReference type="EC" id="3.6.1.9"/>
    </reaction>
</comment>
<organism evidence="5 7">
    <name type="scientific">Ehrlichia ruminantium</name>
    <name type="common">heartwater rickettsia</name>
    <name type="synonym">Cowdria ruminantium</name>
    <dbReference type="NCBI Taxonomy" id="779"/>
    <lineage>
        <taxon>Bacteria</taxon>
        <taxon>Pseudomonadati</taxon>
        <taxon>Pseudomonadota</taxon>
        <taxon>Alphaproteobacteria</taxon>
        <taxon>Rickettsiales</taxon>
        <taxon>Anaplasmataceae</taxon>
        <taxon>Ehrlichia</taxon>
    </lineage>
</organism>
<dbReference type="PANTHER" id="PTHR43213">
    <property type="entry name" value="BIFUNCTIONAL DTTP/UTP PYROPHOSPHATASE/METHYLTRANSFERASE PROTEIN-RELATED"/>
    <property type="match status" value="1"/>
</dbReference>
<dbReference type="STRING" id="779.GCA_002019755_00574"/>
<dbReference type="GO" id="GO:0005737">
    <property type="term" value="C:cytoplasm"/>
    <property type="evidence" value="ECO:0007669"/>
    <property type="project" value="UniProtKB-SubCell"/>
</dbReference>
<dbReference type="Proteomes" id="UP000092731">
    <property type="component" value="Unassembled WGS sequence"/>
</dbReference>
<evidence type="ECO:0000313" key="7">
    <source>
        <dbReference type="Proteomes" id="UP000092677"/>
    </source>
</evidence>
<dbReference type="EMBL" id="BDDL01000067">
    <property type="protein sequence ID" value="GAT77373.1"/>
    <property type="molecule type" value="Genomic_DNA"/>
</dbReference>
<gene>
    <name evidence="5" type="primary">maf</name>
    <name evidence="5" type="ORF">EHRUM2_05950</name>
    <name evidence="6" type="ORF">EHRUM3_07170</name>
</gene>
<comment type="caution">
    <text evidence="4">Lacks conserved residue(s) required for the propagation of feature annotation.</text>
</comment>
<dbReference type="Pfam" id="PF02545">
    <property type="entry name" value="Maf"/>
    <property type="match status" value="1"/>
</dbReference>
<reference evidence="5" key="1">
    <citation type="journal article" date="2016" name="Genome Announc.">
        <title>Draft Genome Sequences of Three Strains of Ehrlichia ruminantium, a Tick-Borne Pathogen of Ruminants, Isolated from Zimbabwe, The Gambia, and Ghana.</title>
        <authorList>
            <person name="Nakao R."/>
            <person name="Jongejan F."/>
            <person name="Sugimoto C."/>
        </authorList>
    </citation>
    <scope>NUCLEOTIDE SEQUENCE</scope>
    <source>
        <strain evidence="5">Kerr Seringe</strain>
        <strain evidence="6">Pokoase 417</strain>
    </source>
</reference>
<dbReference type="InterPro" id="IPR029001">
    <property type="entry name" value="ITPase-like_fam"/>
</dbReference>
<comment type="subcellular location">
    <subcellularLocation>
        <location evidence="4">Cytoplasm</location>
    </subcellularLocation>
</comment>
<comment type="caution">
    <text evidence="5">The sequence shown here is derived from an EMBL/GenBank/DDBJ whole genome shotgun (WGS) entry which is preliminary data.</text>
</comment>
<name>A0A161MPA3_EHRRU</name>
<sequence>MFKFDNLILASSSKQRLCLLNQLGVLPGEIVIPNIDESPLKKELPKIYSMRVAKEKVIKVSLLYPKKFILGADTVVCCGRKILPKAETEDQAFEILELISGRRHRVYTSVYLYAPSKKLHYRSVMTVVKIKRLSVKEINSYILSGEWKGKAGACNIQGNAGKFVISMNGSYSSVIGLPLYETYSILSQYFPI</sequence>
<comment type="function">
    <text evidence="4">Nucleoside triphosphate pyrophosphatase. May have a dual role in cell division arrest and in preventing the incorporation of modified nucleotides into cellular nucleic acids.</text>
</comment>
<evidence type="ECO:0000313" key="6">
    <source>
        <dbReference type="EMBL" id="GAT78492.1"/>
    </source>
</evidence>
<dbReference type="PANTHER" id="PTHR43213:SF5">
    <property type="entry name" value="BIFUNCTIONAL DTTP_UTP PYROPHOSPHATASE_METHYLTRANSFERASE PROTEIN-RELATED"/>
    <property type="match status" value="1"/>
</dbReference>
<dbReference type="NCBIfam" id="NF010946">
    <property type="entry name" value="PRK14366.1"/>
    <property type="match status" value="1"/>
</dbReference>
<dbReference type="EC" id="3.6.1.9" evidence="4"/>
<dbReference type="HAMAP" id="MF_00528">
    <property type="entry name" value="Maf"/>
    <property type="match status" value="1"/>
</dbReference>